<accession>A0A5C6TWL2</accession>
<sequence length="108" mass="11814">MDPLPSRRAVIAGLIAAPLLAGCARDRGLYRASHDPAGTPVDWDRGRGCDRPQGLRRGRRDRHGRTRERGPHRECGDYRSAAEGYPDTRGGSAPPPLPPPPRVPRTPH</sequence>
<dbReference type="PROSITE" id="PS51257">
    <property type="entry name" value="PROKAR_LIPOPROTEIN"/>
    <property type="match status" value="1"/>
</dbReference>
<gene>
    <name evidence="2" type="ORF">FRZ32_11810</name>
</gene>
<evidence type="ECO:0000313" key="2">
    <source>
        <dbReference type="EMBL" id="TXC64275.1"/>
    </source>
</evidence>
<evidence type="ECO:0000256" key="1">
    <source>
        <dbReference type="SAM" id="MobiDB-lite"/>
    </source>
</evidence>
<evidence type="ECO:0008006" key="4">
    <source>
        <dbReference type="Google" id="ProtNLM"/>
    </source>
</evidence>
<name>A0A5C6TWL2_9SPHN</name>
<comment type="caution">
    <text evidence="2">The sequence shown here is derived from an EMBL/GenBank/DDBJ whole genome shotgun (WGS) entry which is preliminary data.</text>
</comment>
<reference evidence="2 3" key="1">
    <citation type="journal article" date="2015" name="J. Microbiol.">
        <title>Sphingosinicella ginsenosidimutans sp. nov., with ginsenoside converting activity.</title>
        <authorList>
            <person name="Kim J.K."/>
            <person name="Kang M.S."/>
            <person name="Park S.C."/>
            <person name="Kim K.M."/>
            <person name="Choi K."/>
            <person name="Yoon M.H."/>
            <person name="Im W.T."/>
        </authorList>
    </citation>
    <scope>NUCLEOTIDE SEQUENCE [LARGE SCALE GENOMIC DNA]</scope>
    <source>
        <strain evidence="2 3">BS-11</strain>
    </source>
</reference>
<feature type="compositionally biased region" description="Basic and acidic residues" evidence="1">
    <location>
        <begin position="67"/>
        <end position="77"/>
    </location>
</feature>
<feature type="compositionally biased region" description="Pro residues" evidence="1">
    <location>
        <begin position="93"/>
        <end position="108"/>
    </location>
</feature>
<evidence type="ECO:0000313" key="3">
    <source>
        <dbReference type="Proteomes" id="UP000321249"/>
    </source>
</evidence>
<organism evidence="2 3">
    <name type="scientific">Allosphingosinicella ginsenosidimutans</name>
    <dbReference type="NCBI Taxonomy" id="1176539"/>
    <lineage>
        <taxon>Bacteria</taxon>
        <taxon>Pseudomonadati</taxon>
        <taxon>Pseudomonadota</taxon>
        <taxon>Alphaproteobacteria</taxon>
        <taxon>Sphingomonadales</taxon>
        <taxon>Sphingomonadaceae</taxon>
        <taxon>Allosphingosinicella</taxon>
    </lineage>
</organism>
<feature type="compositionally biased region" description="Basic residues" evidence="1">
    <location>
        <begin position="54"/>
        <end position="66"/>
    </location>
</feature>
<keyword evidence="3" id="KW-1185">Reference proteome</keyword>
<feature type="region of interest" description="Disordered" evidence="1">
    <location>
        <begin position="30"/>
        <end position="108"/>
    </location>
</feature>
<proteinExistence type="predicted"/>
<protein>
    <recommendedName>
        <fullName evidence="4">Lipoprotein</fullName>
    </recommendedName>
</protein>
<dbReference type="Proteomes" id="UP000321249">
    <property type="component" value="Unassembled WGS sequence"/>
</dbReference>
<dbReference type="AlphaFoldDB" id="A0A5C6TWL2"/>
<dbReference type="RefSeq" id="WP_147043681.1">
    <property type="nucleotide sequence ID" value="NZ_BAABIR010000001.1"/>
</dbReference>
<dbReference type="EMBL" id="VOQQ01000001">
    <property type="protein sequence ID" value="TXC64275.1"/>
    <property type="molecule type" value="Genomic_DNA"/>
</dbReference>